<feature type="compositionally biased region" description="Polar residues" evidence="1">
    <location>
        <begin position="1"/>
        <end position="20"/>
    </location>
</feature>
<feature type="region of interest" description="Disordered" evidence="1">
    <location>
        <begin position="1"/>
        <end position="119"/>
    </location>
</feature>
<evidence type="ECO:0000313" key="2">
    <source>
        <dbReference type="EMBL" id="VDN96756.1"/>
    </source>
</evidence>
<name>A0A158QGV8_RODNA</name>
<feature type="compositionally biased region" description="Pro residues" evidence="1">
    <location>
        <begin position="181"/>
        <end position="210"/>
    </location>
</feature>
<dbReference type="STRING" id="102285.A0A158QGV8"/>
<dbReference type="OrthoDB" id="6265372at2759"/>
<dbReference type="Pfam" id="PF15996">
    <property type="entry name" value="PNISR"/>
    <property type="match status" value="1"/>
</dbReference>
<feature type="compositionally biased region" description="Basic residues" evidence="1">
    <location>
        <begin position="690"/>
        <end position="704"/>
    </location>
</feature>
<sequence>MWSNGSDWPQWPQSMPSSAEETSRWAELARQWAATNNPQPPHPFPPPPPPPPLPEDQDDRVFVPPPPAPSTDSNTNRTRDYDLFSPEGYPPPPLEQWRVENRDYHQPPDKDYGRGPNINEHNLQLRAQQYFRLNAPPPPSMVHNPPPISSSRPPPSMPFNGEENWMYRNHYQRQPDYSSTPVPPMSYPPPPPPPQVPMTHPPPHPPPHGPLFPIGGGPGVPPGPPRPHYAQHGYPHPHPPNFPVPEHIMPAFNQAAGPWLQQPPPQPRSSLPAWLRDELEKLEKQKRKEQEKLEMAATKGRNGMGDSSDDTIRNARVRHDSDGAVRMDEESDRGSPMHSDYYGAESEEDPGGGSNLGKVREISSYSPAHGGSSSALLLLCVVPVSIALTEHSLPLNNVHGLESPPSSITEEEFQAACARLQDDAINEYHRFIKDALTDLLLEITTLAINEVCEETLLQARLVAYGRENDIDHHEDNEDKSSTHSSQPAVAGVLGLSAYISDIESDNGDHLGDENPKEGKSEPPTLTEDKQIVQTTKESNKEKATVVQTAASPKQPAELPKPIIEEYKKEKPARNEKEGGKRKEKYKSSHGDDKKNPSSSSKSLPKDKKCRSPRSRDRDKSSPIKLKKSKTDRKDIQSSSNWREKRGRSNSRKRSRIRDSSVSSKQHRSKRDRSSRRRRHRSSSSSSSSRSSRRSHHHHHHRKRH</sequence>
<feature type="compositionally biased region" description="Pro residues" evidence="1">
    <location>
        <begin position="135"/>
        <end position="157"/>
    </location>
</feature>
<reference evidence="4" key="1">
    <citation type="submission" date="2016-04" db="UniProtKB">
        <authorList>
            <consortium name="WormBaseParasite"/>
        </authorList>
    </citation>
    <scope>IDENTIFICATION</scope>
</reference>
<reference evidence="2 3" key="2">
    <citation type="submission" date="2018-11" db="EMBL/GenBank/DDBJ databases">
        <authorList>
            <consortium name="Pathogen Informatics"/>
        </authorList>
    </citation>
    <scope>NUCLEOTIDE SEQUENCE [LARGE SCALE GENOMIC DNA]</scope>
</reference>
<feature type="region of interest" description="Disordered" evidence="1">
    <location>
        <begin position="133"/>
        <end position="248"/>
    </location>
</feature>
<feature type="region of interest" description="Disordered" evidence="1">
    <location>
        <begin position="320"/>
        <end position="359"/>
    </location>
</feature>
<evidence type="ECO:0000313" key="4">
    <source>
        <dbReference type="WBParaSite" id="HNAJ_0000089701-mRNA-1"/>
    </source>
</evidence>
<accession>A0A158QGV8</accession>
<feature type="compositionally biased region" description="Basic and acidic residues" evidence="1">
    <location>
        <begin position="562"/>
        <end position="595"/>
    </location>
</feature>
<dbReference type="AlphaFoldDB" id="A0A158QGV8"/>
<feature type="region of interest" description="Disordered" evidence="1">
    <location>
        <begin position="502"/>
        <end position="704"/>
    </location>
</feature>
<dbReference type="Proteomes" id="UP000278807">
    <property type="component" value="Unassembled WGS sequence"/>
</dbReference>
<feature type="compositionally biased region" description="Basic residues" evidence="1">
    <location>
        <begin position="644"/>
        <end position="655"/>
    </location>
</feature>
<keyword evidence="3" id="KW-1185">Reference proteome</keyword>
<evidence type="ECO:0000313" key="3">
    <source>
        <dbReference type="Proteomes" id="UP000278807"/>
    </source>
</evidence>
<proteinExistence type="predicted"/>
<dbReference type="WBParaSite" id="HNAJ_0000089701-mRNA-1">
    <property type="protein sequence ID" value="HNAJ_0000089701-mRNA-1"/>
    <property type="gene ID" value="HNAJ_0000089701"/>
</dbReference>
<evidence type="ECO:0000256" key="1">
    <source>
        <dbReference type="SAM" id="MobiDB-lite"/>
    </source>
</evidence>
<dbReference type="InterPro" id="IPR031937">
    <property type="entry name" value="PNISR"/>
</dbReference>
<gene>
    <name evidence="2" type="ORF">HNAJ_LOCUS897</name>
</gene>
<dbReference type="PANTHER" id="PTHR31518">
    <property type="entry name" value="ARGININE/SERINE-RICH PROTEIN PNISR"/>
    <property type="match status" value="1"/>
</dbReference>
<feature type="compositionally biased region" description="Basic and acidic residues" evidence="1">
    <location>
        <begin position="506"/>
        <end position="530"/>
    </location>
</feature>
<protein>
    <submittedName>
        <fullName evidence="4">Arginine/serine-rich protein PNISR</fullName>
    </submittedName>
</protein>
<dbReference type="EMBL" id="UZAE01000296">
    <property type="protein sequence ID" value="VDN96756.1"/>
    <property type="molecule type" value="Genomic_DNA"/>
</dbReference>
<feature type="compositionally biased region" description="Basic and acidic residues" evidence="1">
    <location>
        <begin position="97"/>
        <end position="113"/>
    </location>
</feature>
<feature type="compositionally biased region" description="Pro residues" evidence="1">
    <location>
        <begin position="38"/>
        <end position="54"/>
    </location>
</feature>
<feature type="compositionally biased region" description="Basic and acidic residues" evidence="1">
    <location>
        <begin position="320"/>
        <end position="335"/>
    </location>
</feature>
<organism evidence="4">
    <name type="scientific">Rodentolepis nana</name>
    <name type="common">Dwarf tapeworm</name>
    <name type="synonym">Hymenolepis nana</name>
    <dbReference type="NCBI Taxonomy" id="102285"/>
    <lineage>
        <taxon>Eukaryota</taxon>
        <taxon>Metazoa</taxon>
        <taxon>Spiralia</taxon>
        <taxon>Lophotrochozoa</taxon>
        <taxon>Platyhelminthes</taxon>
        <taxon>Cestoda</taxon>
        <taxon>Eucestoda</taxon>
        <taxon>Cyclophyllidea</taxon>
        <taxon>Hymenolepididae</taxon>
        <taxon>Rodentolepis</taxon>
    </lineage>
</organism>
<feature type="compositionally biased region" description="Basic residues" evidence="1">
    <location>
        <begin position="664"/>
        <end position="681"/>
    </location>
</feature>